<gene>
    <name evidence="7" type="ORF">FB466_1897</name>
</gene>
<comment type="similarity">
    <text evidence="2">Belongs to the isochorismate synthase family.</text>
</comment>
<dbReference type="Pfam" id="PF00425">
    <property type="entry name" value="Chorismate_bind"/>
    <property type="match status" value="1"/>
</dbReference>
<dbReference type="SUPFAM" id="SSF56322">
    <property type="entry name" value="ADC synthase"/>
    <property type="match status" value="1"/>
</dbReference>
<evidence type="ECO:0000256" key="1">
    <source>
        <dbReference type="ARBA" id="ARBA00000799"/>
    </source>
</evidence>
<dbReference type="Proteomes" id="UP000318331">
    <property type="component" value="Unassembled WGS sequence"/>
</dbReference>
<comment type="caution">
    <text evidence="7">The sequence shown here is derived from an EMBL/GenBank/DDBJ whole genome shotgun (WGS) entry which is preliminary data.</text>
</comment>
<evidence type="ECO:0000313" key="7">
    <source>
        <dbReference type="EMBL" id="TQM63627.1"/>
    </source>
</evidence>
<dbReference type="InterPro" id="IPR005801">
    <property type="entry name" value="ADC_synthase"/>
</dbReference>
<evidence type="ECO:0000256" key="5">
    <source>
        <dbReference type="ARBA" id="ARBA00041564"/>
    </source>
</evidence>
<keyword evidence="4" id="KW-0413">Isomerase</keyword>
<keyword evidence="8" id="KW-1185">Reference proteome</keyword>
<feature type="domain" description="Chorismate-utilising enzyme C-terminal" evidence="6">
    <location>
        <begin position="168"/>
        <end position="417"/>
    </location>
</feature>
<protein>
    <recommendedName>
        <fullName evidence="3">isochorismate synthase</fullName>
        <ecNumber evidence="3">5.4.4.2</ecNumber>
    </recommendedName>
    <alternativeName>
        <fullName evidence="5">Isochorismate mutase</fullName>
    </alternativeName>
</protein>
<evidence type="ECO:0000256" key="4">
    <source>
        <dbReference type="ARBA" id="ARBA00023235"/>
    </source>
</evidence>
<dbReference type="InterPro" id="IPR004561">
    <property type="entry name" value="IsoChor_synthase"/>
</dbReference>
<proteinExistence type="inferred from homology"/>
<sequence>MPPCVTEYSYLVTSSGHPTSQLRVHTTALSVPLNLISHLDPSDPQLWMREGNGIAGNGTALRLEFSGPTRFRDAAETWRRIAAAAHVTDEVRATGTGLIALGTFTFADASATTSVLRVPRTIIGRSDGAAWVTRIRTADDTEFDPLPTASALGSEYRLSLRAGQMSPDAFRSAVADATARIQTGELSKVVLARDLVGRVPVGADLRRPLVDLSLGYPSCWTFAVDGLFGASPETLIRSENGVANARVLAGTISRGSDGERDEIASIALATSDKNLGEHEFAIRSVRETLAPFVSDLEWSEQPFALKLPNLWHLATDVRATLSGSATSLDLVAALHPTAAVAGTPTPDALRLIAECEPGDRGRYAGAVGWLNATGDGQWAVALRCAQITPNNTVTAWAGCGIVAGSDPDAELAETDIKFRPIIDALG</sequence>
<dbReference type="InterPro" id="IPR015890">
    <property type="entry name" value="Chorismate_C"/>
</dbReference>
<evidence type="ECO:0000259" key="6">
    <source>
        <dbReference type="Pfam" id="PF00425"/>
    </source>
</evidence>
<evidence type="ECO:0000256" key="2">
    <source>
        <dbReference type="ARBA" id="ARBA00005297"/>
    </source>
</evidence>
<dbReference type="Gene3D" id="3.60.120.10">
    <property type="entry name" value="Anthranilate synthase"/>
    <property type="match status" value="1"/>
</dbReference>
<evidence type="ECO:0000313" key="8">
    <source>
        <dbReference type="Proteomes" id="UP000318331"/>
    </source>
</evidence>
<comment type="catalytic activity">
    <reaction evidence="1">
        <text>chorismate = isochorismate</text>
        <dbReference type="Rhea" id="RHEA:18985"/>
        <dbReference type="ChEBI" id="CHEBI:29748"/>
        <dbReference type="ChEBI" id="CHEBI:29780"/>
        <dbReference type="EC" id="5.4.4.2"/>
    </reaction>
</comment>
<dbReference type="EMBL" id="VFPN01000002">
    <property type="protein sequence ID" value="TQM63627.1"/>
    <property type="molecule type" value="Genomic_DNA"/>
</dbReference>
<dbReference type="PANTHER" id="PTHR42839">
    <property type="entry name" value="ISOCHORISMATE SYNTHASE ENTC"/>
    <property type="match status" value="1"/>
</dbReference>
<dbReference type="GO" id="GO:0008909">
    <property type="term" value="F:isochorismate synthase activity"/>
    <property type="evidence" value="ECO:0007669"/>
    <property type="project" value="UniProtKB-EC"/>
</dbReference>
<dbReference type="NCBIfam" id="TIGR00543">
    <property type="entry name" value="isochor_syn"/>
    <property type="match status" value="1"/>
</dbReference>
<dbReference type="PANTHER" id="PTHR42839:SF2">
    <property type="entry name" value="ISOCHORISMATE SYNTHASE ENTC"/>
    <property type="match status" value="1"/>
</dbReference>
<name>A0A543HZ60_9MICO</name>
<organism evidence="7 8">
    <name type="scientific">Klugiella xanthotipulae</name>
    <dbReference type="NCBI Taxonomy" id="244735"/>
    <lineage>
        <taxon>Bacteria</taxon>
        <taxon>Bacillati</taxon>
        <taxon>Actinomycetota</taxon>
        <taxon>Actinomycetes</taxon>
        <taxon>Micrococcales</taxon>
        <taxon>Microbacteriaceae</taxon>
        <taxon>Klugiella</taxon>
    </lineage>
</organism>
<dbReference type="OrthoDB" id="9806579at2"/>
<dbReference type="EC" id="5.4.4.2" evidence="3"/>
<reference evidence="7 8" key="1">
    <citation type="submission" date="2019-06" db="EMBL/GenBank/DDBJ databases">
        <title>Sequencing the genomes of 1000 actinobacteria strains.</title>
        <authorList>
            <person name="Klenk H.-P."/>
        </authorList>
    </citation>
    <scope>NUCLEOTIDE SEQUENCE [LARGE SCALE GENOMIC DNA]</scope>
    <source>
        <strain evidence="7 8">DSM 18031</strain>
    </source>
</reference>
<dbReference type="AlphaFoldDB" id="A0A543HZ60"/>
<evidence type="ECO:0000256" key="3">
    <source>
        <dbReference type="ARBA" id="ARBA00012824"/>
    </source>
</evidence>
<accession>A0A543HZ60</accession>